<dbReference type="RefSeq" id="WP_111540976.1">
    <property type="nucleotide sequence ID" value="NZ_QKYV01000004.1"/>
</dbReference>
<keyword evidence="2" id="KW-1185">Reference proteome</keyword>
<accession>A0A2W7I1I8</accession>
<evidence type="ECO:0000313" key="2">
    <source>
        <dbReference type="Proteomes" id="UP000249542"/>
    </source>
</evidence>
<dbReference type="Gene3D" id="3.30.420.250">
    <property type="match status" value="1"/>
</dbReference>
<dbReference type="Gene3D" id="3.30.420.260">
    <property type="match status" value="1"/>
</dbReference>
<dbReference type="EMBL" id="QKYV01000004">
    <property type="protein sequence ID" value="PZW40604.1"/>
    <property type="molecule type" value="Genomic_DNA"/>
</dbReference>
<dbReference type="CDD" id="cd24013">
    <property type="entry name" value="ASKHA_ATPase_BT3980-like"/>
    <property type="match status" value="1"/>
</dbReference>
<protein>
    <submittedName>
        <fullName evidence="1">Uncharacterized protein DUF3822</fullName>
    </submittedName>
</protein>
<organism evidence="1 2">
    <name type="scientific">Mesonia algae</name>
    <dbReference type="NCBI Taxonomy" id="213248"/>
    <lineage>
        <taxon>Bacteria</taxon>
        <taxon>Pseudomonadati</taxon>
        <taxon>Bacteroidota</taxon>
        <taxon>Flavobacteriia</taxon>
        <taxon>Flavobacteriales</taxon>
        <taxon>Flavobacteriaceae</taxon>
        <taxon>Mesonia</taxon>
    </lineage>
</organism>
<dbReference type="Pfam" id="PF12864">
    <property type="entry name" value="DUF3822"/>
    <property type="match status" value="1"/>
</dbReference>
<name>A0A2W7I1I8_9FLAO</name>
<dbReference type="InterPro" id="IPR024213">
    <property type="entry name" value="DUF3822"/>
</dbReference>
<reference evidence="1 2" key="1">
    <citation type="submission" date="2018-06" db="EMBL/GenBank/DDBJ databases">
        <title>Genomic Encyclopedia of Archaeal and Bacterial Type Strains, Phase II (KMG-II): from individual species to whole genera.</title>
        <authorList>
            <person name="Goeker M."/>
        </authorList>
    </citation>
    <scope>NUCLEOTIDE SEQUENCE [LARGE SCALE GENOMIC DNA]</scope>
    <source>
        <strain evidence="1 2">DSM 15361</strain>
    </source>
</reference>
<evidence type="ECO:0000313" key="1">
    <source>
        <dbReference type="EMBL" id="PZW40604.1"/>
    </source>
</evidence>
<proteinExistence type="predicted"/>
<gene>
    <name evidence="1" type="ORF">LX95_01669</name>
</gene>
<dbReference type="AlphaFoldDB" id="A0A2W7I1I8"/>
<comment type="caution">
    <text evidence="1">The sequence shown here is derived from an EMBL/GenBank/DDBJ whole genome shotgun (WGS) entry which is preliminary data.</text>
</comment>
<dbReference type="Proteomes" id="UP000249542">
    <property type="component" value="Unassembled WGS sequence"/>
</dbReference>
<sequence length="272" mass="31926">MEQTTNNSQPIKIKLSILITQDGFSFCKGNKDTHTVLDFKHKSFLSKQTPENLLKEIKTILEFSFLKEKETIEELEVFYSNTLYTLVPDAFFSEKNLTDYLKFNTKILATDYVTFDNVESISAKNVYIPYTNINNYLFEIFGEFSFKHISSTLIDLFKKEDLENKVLLNVYSTHFHTIVFKDGKLQLANSFNYQTKEDFIYYLLFVLEQLELDPLNIPVFLSGNIEEEDQNFKILSTYIQHIEFFAEEYSSISLSENLTIDTQRHNLLISQF</sequence>